<keyword evidence="2" id="KW-1185">Reference proteome</keyword>
<comment type="caution">
    <text evidence="1">The sequence shown here is derived from an EMBL/GenBank/DDBJ whole genome shotgun (WGS) entry which is preliminary data.</text>
</comment>
<sequence length="376" mass="42523">MKQLFISTITFLMVLMKARGGTPEFTMCSSLEFKGKSKNIDIILNNNLISNQLCRVQGDNRSSIEFEENWNYGGIEFVASALAYDSHDDAVYHTRENFTIRKTYLGGLCGDHDDEDVFILEEELRPSLGAIMDISYDWITRNIFIAFEKAVGLINPSLKRPLKILSSGESFIGIEVHPNRGYLFLLSPARNSSDGVHCNSFIIRAYQDFTVKKTAANKTGQFVPGRGCQTISSMAIDHLQEYLYYVTAPFWGITLQKLYGGTPSDIQLSPGLYHASPLAVDDRFIYIAREEKDQNQIRKKVMIKRIANNYTYYDDWTFSLENGNNSCKSMLLPNKDLQIVKEGHPCAVDNGGCENYCLVVPDGPENENYNVRKVCI</sequence>
<protein>
    <submittedName>
        <fullName evidence="1">Uncharacterized protein</fullName>
    </submittedName>
</protein>
<evidence type="ECO:0000313" key="2">
    <source>
        <dbReference type="Proteomes" id="UP001239111"/>
    </source>
</evidence>
<accession>A0ACC2P915</accession>
<dbReference type="EMBL" id="CM056742">
    <property type="protein sequence ID" value="KAJ8679792.1"/>
    <property type="molecule type" value="Genomic_DNA"/>
</dbReference>
<proteinExistence type="predicted"/>
<organism evidence="1 2">
    <name type="scientific">Eretmocerus hayati</name>
    <dbReference type="NCBI Taxonomy" id="131215"/>
    <lineage>
        <taxon>Eukaryota</taxon>
        <taxon>Metazoa</taxon>
        <taxon>Ecdysozoa</taxon>
        <taxon>Arthropoda</taxon>
        <taxon>Hexapoda</taxon>
        <taxon>Insecta</taxon>
        <taxon>Pterygota</taxon>
        <taxon>Neoptera</taxon>
        <taxon>Endopterygota</taxon>
        <taxon>Hymenoptera</taxon>
        <taxon>Apocrita</taxon>
        <taxon>Proctotrupomorpha</taxon>
        <taxon>Chalcidoidea</taxon>
        <taxon>Aphelinidae</taxon>
        <taxon>Aphelininae</taxon>
        <taxon>Eretmocerus</taxon>
    </lineage>
</organism>
<gene>
    <name evidence="1" type="ORF">QAD02_015579</name>
</gene>
<evidence type="ECO:0000313" key="1">
    <source>
        <dbReference type="EMBL" id="KAJ8679792.1"/>
    </source>
</evidence>
<reference evidence="1" key="1">
    <citation type="submission" date="2023-04" db="EMBL/GenBank/DDBJ databases">
        <title>A chromosome-level genome assembly of the parasitoid wasp Eretmocerus hayati.</title>
        <authorList>
            <person name="Zhong Y."/>
            <person name="Liu S."/>
            <person name="Liu Y."/>
        </authorList>
    </citation>
    <scope>NUCLEOTIDE SEQUENCE</scope>
    <source>
        <strain evidence="1">ZJU_SS_LIU_2023</strain>
    </source>
</reference>
<dbReference type="Proteomes" id="UP001239111">
    <property type="component" value="Chromosome 2"/>
</dbReference>
<name>A0ACC2P915_9HYME</name>